<evidence type="ECO:0000256" key="7">
    <source>
        <dbReference type="ARBA" id="ARBA00023136"/>
    </source>
</evidence>
<evidence type="ECO:0000256" key="9">
    <source>
        <dbReference type="SAM" id="Phobius"/>
    </source>
</evidence>
<dbReference type="RefSeq" id="WP_212528867.1">
    <property type="nucleotide sequence ID" value="NZ_JAGSOG010000056.1"/>
</dbReference>
<dbReference type="InterPro" id="IPR004268">
    <property type="entry name" value="MurJ"/>
</dbReference>
<dbReference type="Proteomes" id="UP000675781">
    <property type="component" value="Unassembled WGS sequence"/>
</dbReference>
<feature type="transmembrane region" description="Helical" evidence="9">
    <location>
        <begin position="164"/>
        <end position="186"/>
    </location>
</feature>
<evidence type="ECO:0000256" key="4">
    <source>
        <dbReference type="ARBA" id="ARBA00022960"/>
    </source>
</evidence>
<keyword evidence="2" id="KW-1003">Cell membrane</keyword>
<comment type="subcellular location">
    <subcellularLocation>
        <location evidence="1">Cell membrane</location>
        <topology evidence="1">Multi-pass membrane protein</topology>
    </subcellularLocation>
</comment>
<evidence type="ECO:0000256" key="6">
    <source>
        <dbReference type="ARBA" id="ARBA00022989"/>
    </source>
</evidence>
<protein>
    <submittedName>
        <fullName evidence="10">Murein biosynthesis integral membrane protein MurJ</fullName>
    </submittedName>
</protein>
<evidence type="ECO:0000256" key="1">
    <source>
        <dbReference type="ARBA" id="ARBA00004651"/>
    </source>
</evidence>
<dbReference type="EMBL" id="JAGSOG010000056">
    <property type="protein sequence ID" value="MBR7834347.1"/>
    <property type="molecule type" value="Genomic_DNA"/>
</dbReference>
<comment type="caution">
    <text evidence="10">The sequence shown here is derived from an EMBL/GenBank/DDBJ whole genome shotgun (WGS) entry which is preliminary data.</text>
</comment>
<name>A0A941EMD4_9ACTN</name>
<keyword evidence="4" id="KW-0133">Cell shape</keyword>
<keyword evidence="11" id="KW-1185">Reference proteome</keyword>
<feature type="transmembrane region" description="Helical" evidence="9">
    <location>
        <begin position="235"/>
        <end position="256"/>
    </location>
</feature>
<feature type="transmembrane region" description="Helical" evidence="9">
    <location>
        <begin position="575"/>
        <end position="597"/>
    </location>
</feature>
<feature type="transmembrane region" description="Helical" evidence="9">
    <location>
        <begin position="392"/>
        <end position="414"/>
    </location>
</feature>
<dbReference type="GO" id="GO:0034204">
    <property type="term" value="P:lipid translocation"/>
    <property type="evidence" value="ECO:0007669"/>
    <property type="project" value="TreeGrafter"/>
</dbReference>
<dbReference type="InterPro" id="IPR051050">
    <property type="entry name" value="Lipid_II_flippase_MurJ/MviN"/>
</dbReference>
<gene>
    <name evidence="10" type="primary">murJ</name>
    <name evidence="10" type="ORF">KDL01_13810</name>
</gene>
<proteinExistence type="predicted"/>
<dbReference type="PANTHER" id="PTHR47019:SF1">
    <property type="entry name" value="LIPID II FLIPPASE MURJ"/>
    <property type="match status" value="1"/>
</dbReference>
<evidence type="ECO:0000313" key="11">
    <source>
        <dbReference type="Proteomes" id="UP000675781"/>
    </source>
</evidence>
<evidence type="ECO:0000256" key="3">
    <source>
        <dbReference type="ARBA" id="ARBA00022692"/>
    </source>
</evidence>
<keyword evidence="5" id="KW-0573">Peptidoglycan synthesis</keyword>
<organism evidence="10 11">
    <name type="scientific">Actinospica durhamensis</name>
    <dbReference type="NCBI Taxonomy" id="1508375"/>
    <lineage>
        <taxon>Bacteria</taxon>
        <taxon>Bacillati</taxon>
        <taxon>Actinomycetota</taxon>
        <taxon>Actinomycetes</taxon>
        <taxon>Catenulisporales</taxon>
        <taxon>Actinospicaceae</taxon>
        <taxon>Actinospica</taxon>
    </lineage>
</organism>
<feature type="transmembrane region" description="Helical" evidence="9">
    <location>
        <begin position="311"/>
        <end position="332"/>
    </location>
</feature>
<feature type="transmembrane region" description="Helical" evidence="9">
    <location>
        <begin position="642"/>
        <end position="666"/>
    </location>
</feature>
<keyword evidence="6 9" id="KW-1133">Transmembrane helix</keyword>
<feature type="transmembrane region" description="Helical" evidence="9">
    <location>
        <begin position="548"/>
        <end position="569"/>
    </location>
</feature>
<feature type="compositionally biased region" description="Polar residues" evidence="8">
    <location>
        <begin position="22"/>
        <end position="31"/>
    </location>
</feature>
<dbReference type="GO" id="GO:0009252">
    <property type="term" value="P:peptidoglycan biosynthetic process"/>
    <property type="evidence" value="ECO:0007669"/>
    <property type="project" value="UniProtKB-KW"/>
</dbReference>
<dbReference type="PRINTS" id="PR01806">
    <property type="entry name" value="VIRFACTRMVIN"/>
</dbReference>
<dbReference type="GO" id="GO:0008360">
    <property type="term" value="P:regulation of cell shape"/>
    <property type="evidence" value="ECO:0007669"/>
    <property type="project" value="UniProtKB-KW"/>
</dbReference>
<feature type="transmembrane region" description="Helical" evidence="9">
    <location>
        <begin position="618"/>
        <end position="636"/>
    </location>
</feature>
<dbReference type="NCBIfam" id="TIGR01695">
    <property type="entry name" value="murJ_mviN"/>
    <property type="match status" value="1"/>
</dbReference>
<feature type="transmembrane region" description="Helical" evidence="9">
    <location>
        <begin position="474"/>
        <end position="495"/>
    </location>
</feature>
<dbReference type="GO" id="GO:0015648">
    <property type="term" value="F:lipid-linked peptidoglycan transporter activity"/>
    <property type="evidence" value="ECO:0007669"/>
    <property type="project" value="TreeGrafter"/>
</dbReference>
<dbReference type="Pfam" id="PF03023">
    <property type="entry name" value="MurJ"/>
    <property type="match status" value="1"/>
</dbReference>
<dbReference type="AlphaFoldDB" id="A0A941EMD4"/>
<keyword evidence="3 9" id="KW-0812">Transmembrane</keyword>
<dbReference type="GO" id="GO:0005886">
    <property type="term" value="C:plasma membrane"/>
    <property type="evidence" value="ECO:0007669"/>
    <property type="project" value="UniProtKB-SubCell"/>
</dbReference>
<accession>A0A941EMD4</accession>
<feature type="transmembrane region" description="Helical" evidence="9">
    <location>
        <begin position="276"/>
        <end position="299"/>
    </location>
</feature>
<evidence type="ECO:0000313" key="10">
    <source>
        <dbReference type="EMBL" id="MBR7834347.1"/>
    </source>
</evidence>
<reference evidence="10" key="1">
    <citation type="submission" date="2021-04" db="EMBL/GenBank/DDBJ databases">
        <title>Genome based classification of Actinospica acidithermotolerans sp. nov., an actinobacterium isolated from an Indonesian hot spring.</title>
        <authorList>
            <person name="Kusuma A.B."/>
            <person name="Putra K.E."/>
            <person name="Nafisah S."/>
            <person name="Loh J."/>
            <person name="Nouioui I."/>
            <person name="Goodfellow M."/>
        </authorList>
    </citation>
    <scope>NUCLEOTIDE SEQUENCE</scope>
    <source>
        <strain evidence="10">CSCA 57</strain>
    </source>
</reference>
<evidence type="ECO:0000256" key="2">
    <source>
        <dbReference type="ARBA" id="ARBA00022475"/>
    </source>
</evidence>
<feature type="transmembrane region" description="Helical" evidence="9">
    <location>
        <begin position="434"/>
        <end position="453"/>
    </location>
</feature>
<evidence type="ECO:0000256" key="5">
    <source>
        <dbReference type="ARBA" id="ARBA00022984"/>
    </source>
</evidence>
<dbReference type="PANTHER" id="PTHR47019">
    <property type="entry name" value="LIPID II FLIPPASE MURJ"/>
    <property type="match status" value="1"/>
</dbReference>
<sequence>MSGWHEGDGSRGQDYVSEYRSDQQPGPQQPTRFHAPYQPDRRQQSAGGGHEPHTDEWYTATRYAEQDLWYPEIPQDEAPEARAMRREAYAEAVDATRFNLPVFGTAFLDPTSLQQLIPPRRGQVQGPGTRPGDLTEVGVAVEEPQEAAKVSVSKASRIMAMGTIVSRVTGIVRTSLIVAALGTGALSDSFNVGNNLPNMIYAIVAGGAVNAIFVPQLVRAMKDDRDGGQAFIDRLLTLTIVFLGSLTALAVMAAPLLVDLYAGGYTGAQREATVNFARYCLPQIIFYGLSVMLGQILNAKDSYGPMMWTPVLANVVQIATLGAYLWIVNGVANTPQTITGGEQLLLGFGTTLGIVLQAVTLIPYLRGVGVTYRPRFDWRGTGLGKSMTLAKWTLATVGVSTVVNWAVTFMATSMGSRPHNNDAGVGYSAYSNAITLWILPQSVITVSIVTALLPRMSRYAHTGDKGAVGDAISYSLRATGVAIVPCAFAFLAFAQQIVSILLGHGNMTPEQSHNLGYMLMAFSLGLIPYSAQFVMLRGFYAYEDTRTPFFISLWIGAANAGLAWLSYVLLGNTKWAVAGMCVAYSVSYLVGLVITAGKLNGLVGAFDGRRVLRVHVKLCVAAGIATAVGGPVGIYVTDMRGAGTIGAMAGLASGGALFLVVFLLIARAMHVQELNSLLGTVKARLGR</sequence>
<evidence type="ECO:0000256" key="8">
    <source>
        <dbReference type="SAM" id="MobiDB-lite"/>
    </source>
</evidence>
<feature type="transmembrane region" description="Helical" evidence="9">
    <location>
        <begin position="515"/>
        <end position="536"/>
    </location>
</feature>
<keyword evidence="7 9" id="KW-0472">Membrane</keyword>
<feature type="compositionally biased region" description="Basic and acidic residues" evidence="8">
    <location>
        <begin position="1"/>
        <end position="21"/>
    </location>
</feature>
<feature type="transmembrane region" description="Helical" evidence="9">
    <location>
        <begin position="344"/>
        <end position="365"/>
    </location>
</feature>
<feature type="transmembrane region" description="Helical" evidence="9">
    <location>
        <begin position="198"/>
        <end position="214"/>
    </location>
</feature>
<dbReference type="CDD" id="cd13123">
    <property type="entry name" value="MATE_MurJ_like"/>
    <property type="match status" value="1"/>
</dbReference>
<feature type="region of interest" description="Disordered" evidence="8">
    <location>
        <begin position="1"/>
        <end position="54"/>
    </location>
</feature>